<keyword evidence="5" id="KW-0460">Magnesium</keyword>
<dbReference type="GO" id="GO:0003964">
    <property type="term" value="F:RNA-directed DNA polymerase activity"/>
    <property type="evidence" value="ECO:0007669"/>
    <property type="project" value="UniProtKB-KW"/>
</dbReference>
<evidence type="ECO:0000313" key="11">
    <source>
        <dbReference type="EMBL" id="CAJ1938612.1"/>
    </source>
</evidence>
<evidence type="ECO:0000256" key="2">
    <source>
        <dbReference type="ARBA" id="ARBA00022723"/>
    </source>
</evidence>
<dbReference type="Proteomes" id="UP001295423">
    <property type="component" value="Unassembled WGS sequence"/>
</dbReference>
<keyword evidence="7" id="KW-0695">RNA-directed DNA polymerase</keyword>
<dbReference type="GO" id="GO:0016787">
    <property type="term" value="F:hydrolase activity"/>
    <property type="evidence" value="ECO:0007669"/>
    <property type="project" value="UniProtKB-KW"/>
</dbReference>
<evidence type="ECO:0000256" key="1">
    <source>
        <dbReference type="ARBA" id="ARBA00022722"/>
    </source>
</evidence>
<dbReference type="GO" id="GO:0003887">
    <property type="term" value="F:DNA-directed DNA polymerase activity"/>
    <property type="evidence" value="ECO:0007669"/>
    <property type="project" value="UniProtKB-KW"/>
</dbReference>
<keyword evidence="2" id="KW-0479">Metal-binding</keyword>
<evidence type="ECO:0000259" key="10">
    <source>
        <dbReference type="PROSITE" id="PS50994"/>
    </source>
</evidence>
<dbReference type="PROSITE" id="PS50994">
    <property type="entry name" value="INTEGRASE"/>
    <property type="match status" value="1"/>
</dbReference>
<keyword evidence="3" id="KW-0255">Endonuclease</keyword>
<dbReference type="GO" id="GO:0006310">
    <property type="term" value="P:DNA recombination"/>
    <property type="evidence" value="ECO:0007669"/>
    <property type="project" value="UniProtKB-KW"/>
</dbReference>
<reference evidence="11" key="1">
    <citation type="submission" date="2023-08" db="EMBL/GenBank/DDBJ databases">
        <authorList>
            <person name="Audoor S."/>
            <person name="Bilcke G."/>
        </authorList>
    </citation>
    <scope>NUCLEOTIDE SEQUENCE</scope>
</reference>
<dbReference type="InterPro" id="IPR039537">
    <property type="entry name" value="Retrotran_Ty1/copia-like"/>
</dbReference>
<evidence type="ECO:0000313" key="12">
    <source>
        <dbReference type="Proteomes" id="UP001295423"/>
    </source>
</evidence>
<dbReference type="GO" id="GO:0015074">
    <property type="term" value="P:DNA integration"/>
    <property type="evidence" value="ECO:0007669"/>
    <property type="project" value="UniProtKB-KW"/>
</dbReference>
<evidence type="ECO:0000256" key="8">
    <source>
        <dbReference type="ARBA" id="ARBA00022932"/>
    </source>
</evidence>
<evidence type="ECO:0000256" key="5">
    <source>
        <dbReference type="ARBA" id="ARBA00022842"/>
    </source>
</evidence>
<dbReference type="PANTHER" id="PTHR42648">
    <property type="entry name" value="TRANSPOSASE, PUTATIVE-RELATED"/>
    <property type="match status" value="1"/>
</dbReference>
<dbReference type="EMBL" id="CAKOGP040000742">
    <property type="protein sequence ID" value="CAJ1938612.1"/>
    <property type="molecule type" value="Genomic_DNA"/>
</dbReference>
<organism evidence="11 12">
    <name type="scientific">Cylindrotheca closterium</name>
    <dbReference type="NCBI Taxonomy" id="2856"/>
    <lineage>
        <taxon>Eukaryota</taxon>
        <taxon>Sar</taxon>
        <taxon>Stramenopiles</taxon>
        <taxon>Ochrophyta</taxon>
        <taxon>Bacillariophyta</taxon>
        <taxon>Bacillariophyceae</taxon>
        <taxon>Bacillariophycidae</taxon>
        <taxon>Bacillariales</taxon>
        <taxon>Bacillariaceae</taxon>
        <taxon>Cylindrotheca</taxon>
    </lineage>
</organism>
<dbReference type="AlphaFoldDB" id="A0AAD2CW04"/>
<evidence type="ECO:0000256" key="9">
    <source>
        <dbReference type="ARBA" id="ARBA00023172"/>
    </source>
</evidence>
<evidence type="ECO:0000256" key="6">
    <source>
        <dbReference type="ARBA" id="ARBA00022908"/>
    </source>
</evidence>
<dbReference type="InterPro" id="IPR012337">
    <property type="entry name" value="RNaseH-like_sf"/>
</dbReference>
<proteinExistence type="predicted"/>
<keyword evidence="4" id="KW-0378">Hydrolase</keyword>
<keyword evidence="8" id="KW-0808">Transferase</keyword>
<evidence type="ECO:0000256" key="3">
    <source>
        <dbReference type="ARBA" id="ARBA00022759"/>
    </source>
</evidence>
<protein>
    <recommendedName>
        <fullName evidence="10">Integrase catalytic domain-containing protein</fullName>
    </recommendedName>
</protein>
<dbReference type="InterPro" id="IPR036397">
    <property type="entry name" value="RNaseH_sf"/>
</dbReference>
<dbReference type="InterPro" id="IPR001584">
    <property type="entry name" value="Integrase_cat-core"/>
</dbReference>
<dbReference type="SUPFAM" id="SSF53098">
    <property type="entry name" value="Ribonuclease H-like"/>
    <property type="match status" value="1"/>
</dbReference>
<comment type="caution">
    <text evidence="11">The sequence shown here is derived from an EMBL/GenBank/DDBJ whole genome shotgun (WGS) entry which is preliminary data.</text>
</comment>
<name>A0AAD2CW04_9STRA</name>
<keyword evidence="8" id="KW-0548">Nucleotidyltransferase</keyword>
<dbReference type="Gene3D" id="3.30.420.10">
    <property type="entry name" value="Ribonuclease H-like superfamily/Ribonuclease H"/>
    <property type="match status" value="1"/>
</dbReference>
<accession>A0AAD2CW04</accession>
<keyword evidence="9" id="KW-0233">DNA recombination</keyword>
<dbReference type="GO" id="GO:0004519">
    <property type="term" value="F:endonuclease activity"/>
    <property type="evidence" value="ECO:0007669"/>
    <property type="project" value="UniProtKB-KW"/>
</dbReference>
<evidence type="ECO:0000256" key="7">
    <source>
        <dbReference type="ARBA" id="ARBA00022918"/>
    </source>
</evidence>
<gene>
    <name evidence="11" type="ORF">CYCCA115_LOCUS6202</name>
</gene>
<evidence type="ECO:0000256" key="4">
    <source>
        <dbReference type="ARBA" id="ARBA00022801"/>
    </source>
</evidence>
<keyword evidence="12" id="KW-1185">Reference proteome</keyword>
<sequence length="187" mass="21137">MATIHERLGHLLYPRIRLLARAGLIPRELATIEPLKCPGCAYGKAHRKPVRHKGQRKHLQQATRPGEVVSMDQLESPTSGFVPTHRGIPTTKRYIGATIFVDHYSDFTYVHLMTQMNARTTVEAKNAFERIAKSHGVIVEHYHSDKNGLFDTKLFRSTVQDCNQTLSFCGPNAHHQNGKAEKNESRT</sequence>
<feature type="domain" description="Integrase catalytic" evidence="10">
    <location>
        <begin position="61"/>
        <end position="187"/>
    </location>
</feature>
<dbReference type="PANTHER" id="PTHR42648:SF11">
    <property type="entry name" value="TRANSPOSON TY4-P GAG-POL POLYPROTEIN"/>
    <property type="match status" value="1"/>
</dbReference>
<keyword evidence="8" id="KW-0239">DNA-directed DNA polymerase</keyword>
<dbReference type="GO" id="GO:0003676">
    <property type="term" value="F:nucleic acid binding"/>
    <property type="evidence" value="ECO:0007669"/>
    <property type="project" value="InterPro"/>
</dbReference>
<keyword evidence="1" id="KW-0540">Nuclease</keyword>
<dbReference type="GO" id="GO:0046872">
    <property type="term" value="F:metal ion binding"/>
    <property type="evidence" value="ECO:0007669"/>
    <property type="project" value="UniProtKB-KW"/>
</dbReference>
<keyword evidence="6" id="KW-0229">DNA integration</keyword>